<comment type="caution">
    <text evidence="1">The sequence shown here is derived from an EMBL/GenBank/DDBJ whole genome shotgun (WGS) entry which is preliminary data.</text>
</comment>
<proteinExistence type="predicted"/>
<dbReference type="Proteomes" id="UP000828390">
    <property type="component" value="Unassembled WGS sequence"/>
</dbReference>
<gene>
    <name evidence="1" type="ORF">DPMN_173446</name>
</gene>
<keyword evidence="2" id="KW-1185">Reference proteome</keyword>
<organism evidence="1 2">
    <name type="scientific">Dreissena polymorpha</name>
    <name type="common">Zebra mussel</name>
    <name type="synonym">Mytilus polymorpha</name>
    <dbReference type="NCBI Taxonomy" id="45954"/>
    <lineage>
        <taxon>Eukaryota</taxon>
        <taxon>Metazoa</taxon>
        <taxon>Spiralia</taxon>
        <taxon>Lophotrochozoa</taxon>
        <taxon>Mollusca</taxon>
        <taxon>Bivalvia</taxon>
        <taxon>Autobranchia</taxon>
        <taxon>Heteroconchia</taxon>
        <taxon>Euheterodonta</taxon>
        <taxon>Imparidentia</taxon>
        <taxon>Neoheterodontei</taxon>
        <taxon>Myida</taxon>
        <taxon>Dreissenoidea</taxon>
        <taxon>Dreissenidae</taxon>
        <taxon>Dreissena</taxon>
    </lineage>
</organism>
<accession>A0A9D4E2P9</accession>
<evidence type="ECO:0000313" key="2">
    <source>
        <dbReference type="Proteomes" id="UP000828390"/>
    </source>
</evidence>
<reference evidence="1" key="1">
    <citation type="journal article" date="2019" name="bioRxiv">
        <title>The Genome of the Zebra Mussel, Dreissena polymorpha: A Resource for Invasive Species Research.</title>
        <authorList>
            <person name="McCartney M.A."/>
            <person name="Auch B."/>
            <person name="Kono T."/>
            <person name="Mallez S."/>
            <person name="Zhang Y."/>
            <person name="Obille A."/>
            <person name="Becker A."/>
            <person name="Abrahante J.E."/>
            <person name="Garbe J."/>
            <person name="Badalamenti J.P."/>
            <person name="Herman A."/>
            <person name="Mangelson H."/>
            <person name="Liachko I."/>
            <person name="Sullivan S."/>
            <person name="Sone E.D."/>
            <person name="Koren S."/>
            <person name="Silverstein K.A.T."/>
            <person name="Beckman K.B."/>
            <person name="Gohl D.M."/>
        </authorList>
    </citation>
    <scope>NUCLEOTIDE SEQUENCE</scope>
    <source>
        <strain evidence="1">Duluth1</strain>
        <tissue evidence="1">Whole animal</tissue>
    </source>
</reference>
<name>A0A9D4E2P9_DREPO</name>
<dbReference type="AlphaFoldDB" id="A0A9D4E2P9"/>
<reference evidence="1" key="2">
    <citation type="submission" date="2020-11" db="EMBL/GenBank/DDBJ databases">
        <authorList>
            <person name="McCartney M.A."/>
            <person name="Auch B."/>
            <person name="Kono T."/>
            <person name="Mallez S."/>
            <person name="Becker A."/>
            <person name="Gohl D.M."/>
            <person name="Silverstein K.A.T."/>
            <person name="Koren S."/>
            <person name="Bechman K.B."/>
            <person name="Herman A."/>
            <person name="Abrahante J.E."/>
            <person name="Garbe J."/>
        </authorList>
    </citation>
    <scope>NUCLEOTIDE SEQUENCE</scope>
    <source>
        <strain evidence="1">Duluth1</strain>
        <tissue evidence="1">Whole animal</tissue>
    </source>
</reference>
<evidence type="ECO:0000313" key="1">
    <source>
        <dbReference type="EMBL" id="KAH3772111.1"/>
    </source>
</evidence>
<protein>
    <submittedName>
        <fullName evidence="1">Uncharacterized protein</fullName>
    </submittedName>
</protein>
<sequence length="94" mass="10454">MMLLLGGQAVAIRLGKQLKQTNKKIREQLSLCNAVGGEVKMPTHLSFEDVKSCDSKLWDILKSSDVGAWRTSVPVSVKQQAVCLFCMTQSCRRK</sequence>
<dbReference type="EMBL" id="JAIWYP010000009">
    <property type="protein sequence ID" value="KAH3772111.1"/>
    <property type="molecule type" value="Genomic_DNA"/>
</dbReference>